<reference evidence="2" key="1">
    <citation type="submission" date="2020-03" db="EMBL/GenBank/DDBJ databases">
        <title>The deep terrestrial virosphere.</title>
        <authorList>
            <person name="Holmfeldt K."/>
            <person name="Nilsson E."/>
            <person name="Simone D."/>
            <person name="Lopez-Fernandez M."/>
            <person name="Wu X."/>
            <person name="de Brujin I."/>
            <person name="Lundin D."/>
            <person name="Andersson A."/>
            <person name="Bertilsson S."/>
            <person name="Dopson M."/>
        </authorList>
    </citation>
    <scope>NUCLEOTIDE SEQUENCE</scope>
    <source>
        <strain evidence="2">MM415B01497</strain>
    </source>
</reference>
<dbReference type="AlphaFoldDB" id="A0A6M3ILC3"/>
<feature type="compositionally biased region" description="Low complexity" evidence="1">
    <location>
        <begin position="240"/>
        <end position="264"/>
    </location>
</feature>
<feature type="region of interest" description="Disordered" evidence="1">
    <location>
        <begin position="1"/>
        <end position="112"/>
    </location>
</feature>
<organism evidence="2">
    <name type="scientific">viral metagenome</name>
    <dbReference type="NCBI Taxonomy" id="1070528"/>
    <lineage>
        <taxon>unclassified sequences</taxon>
        <taxon>metagenomes</taxon>
        <taxon>organismal metagenomes</taxon>
    </lineage>
</organism>
<feature type="region of interest" description="Disordered" evidence="1">
    <location>
        <begin position="187"/>
        <end position="269"/>
    </location>
</feature>
<feature type="compositionally biased region" description="Basic and acidic residues" evidence="1">
    <location>
        <begin position="217"/>
        <end position="239"/>
    </location>
</feature>
<gene>
    <name evidence="2" type="ORF">MM415B01497_0005</name>
</gene>
<name>A0A6M3ILC3_9ZZZZ</name>
<protein>
    <submittedName>
        <fullName evidence="2">Uncharacterized protein</fullName>
    </submittedName>
</protein>
<feature type="compositionally biased region" description="Pro residues" evidence="1">
    <location>
        <begin position="201"/>
        <end position="214"/>
    </location>
</feature>
<evidence type="ECO:0000256" key="1">
    <source>
        <dbReference type="SAM" id="MobiDB-lite"/>
    </source>
</evidence>
<dbReference type="EMBL" id="MT141310">
    <property type="protein sequence ID" value="QJA58135.1"/>
    <property type="molecule type" value="Genomic_DNA"/>
</dbReference>
<feature type="compositionally biased region" description="Low complexity" evidence="1">
    <location>
        <begin position="99"/>
        <end position="112"/>
    </location>
</feature>
<sequence>MPDQNPTGVDTLPVPPTGSSSGVDVPPVPPTGARGSTPEPPTDESAAGLKAALLAEREKRHAAESEAERLRAGTSPPPDDDLAPDFLDWNRLDPSQGKPPAQAQPAPQDQQARYLEWFSEEMQSGDPMRTIQAMDSWYQIRKSQEDELRREARSVVPDYDTIPTYDVSPDLRMRIAQNPYLLDAVIAKARNTGSGKHRGNPPSPPPASPAPSTPTRPETELERVKREAYESGRKAERDLALGLSRGSGLSGESPSGGAPSAGEGYDLDPESISYYKKRGYSDDQIKKFAADVASQRRMRSFFGGRE</sequence>
<accession>A0A6M3ILC3</accession>
<feature type="compositionally biased region" description="Basic and acidic residues" evidence="1">
    <location>
        <begin position="55"/>
        <end position="71"/>
    </location>
</feature>
<evidence type="ECO:0000313" key="2">
    <source>
        <dbReference type="EMBL" id="QJA58135.1"/>
    </source>
</evidence>
<proteinExistence type="predicted"/>